<gene>
    <name evidence="9 11" type="primary">trmB</name>
    <name evidence="11" type="ORF">FU658_07265</name>
</gene>
<comment type="caution">
    <text evidence="11">The sequence shown here is derived from an EMBL/GenBank/DDBJ whole genome shotgun (WGS) entry which is preliminary data.</text>
</comment>
<feature type="binding site" evidence="9">
    <location>
        <position position="153"/>
    </location>
    <ligand>
        <name>S-adenosyl-L-methionine</name>
        <dbReference type="ChEBI" id="CHEBI:59789"/>
    </ligand>
</feature>
<accession>A0A5C8KQX3</accession>
<evidence type="ECO:0000256" key="6">
    <source>
        <dbReference type="ARBA" id="ARBA00022694"/>
    </source>
</evidence>
<dbReference type="Proteomes" id="UP000321248">
    <property type="component" value="Unassembled WGS sequence"/>
</dbReference>
<keyword evidence="5 9" id="KW-0949">S-adenosyl-L-methionine</keyword>
<dbReference type="CDD" id="cd02440">
    <property type="entry name" value="AdoMet_MTases"/>
    <property type="match status" value="1"/>
</dbReference>
<dbReference type="EC" id="2.1.1.33" evidence="9"/>
<dbReference type="UniPathway" id="UPA00989"/>
<dbReference type="Pfam" id="PF02390">
    <property type="entry name" value="Methyltransf_4"/>
    <property type="match status" value="1"/>
</dbReference>
<evidence type="ECO:0000256" key="5">
    <source>
        <dbReference type="ARBA" id="ARBA00022691"/>
    </source>
</evidence>
<evidence type="ECO:0000256" key="2">
    <source>
        <dbReference type="ARBA" id="ARBA00003015"/>
    </source>
</evidence>
<dbReference type="GO" id="GO:0043527">
    <property type="term" value="C:tRNA methyltransferase complex"/>
    <property type="evidence" value="ECO:0007669"/>
    <property type="project" value="TreeGrafter"/>
</dbReference>
<evidence type="ECO:0000256" key="1">
    <source>
        <dbReference type="ARBA" id="ARBA00000142"/>
    </source>
</evidence>
<dbReference type="InterPro" id="IPR003358">
    <property type="entry name" value="tRNA_(Gua-N-7)_MeTrfase_Trmb"/>
</dbReference>
<proteinExistence type="inferred from homology"/>
<dbReference type="NCBIfam" id="TIGR00091">
    <property type="entry name" value="tRNA (guanosine(46)-N7)-methyltransferase TrmB"/>
    <property type="match status" value="1"/>
</dbReference>
<dbReference type="Gene3D" id="3.40.50.150">
    <property type="entry name" value="Vaccinia Virus protein VP39"/>
    <property type="match status" value="1"/>
</dbReference>
<comment type="similarity">
    <text evidence="8 9">Belongs to the class I-like SAM-binding methyltransferase superfamily. TrmB family.</text>
</comment>
<evidence type="ECO:0000256" key="10">
    <source>
        <dbReference type="SAM" id="MobiDB-lite"/>
    </source>
</evidence>
<comment type="catalytic activity">
    <reaction evidence="1 9">
        <text>guanosine(46) in tRNA + S-adenosyl-L-methionine = N(7)-methylguanosine(46) in tRNA + S-adenosyl-L-homocysteine</text>
        <dbReference type="Rhea" id="RHEA:42708"/>
        <dbReference type="Rhea" id="RHEA-COMP:10188"/>
        <dbReference type="Rhea" id="RHEA-COMP:10189"/>
        <dbReference type="ChEBI" id="CHEBI:57856"/>
        <dbReference type="ChEBI" id="CHEBI:59789"/>
        <dbReference type="ChEBI" id="CHEBI:74269"/>
        <dbReference type="ChEBI" id="CHEBI:74480"/>
        <dbReference type="EC" id="2.1.1.33"/>
    </reaction>
</comment>
<evidence type="ECO:0000313" key="12">
    <source>
        <dbReference type="Proteomes" id="UP000321248"/>
    </source>
</evidence>
<dbReference type="HAMAP" id="MF_01057">
    <property type="entry name" value="tRNA_methyltr_TrmB"/>
    <property type="match status" value="1"/>
</dbReference>
<feature type="binding site" evidence="9">
    <location>
        <position position="103"/>
    </location>
    <ligand>
        <name>S-adenosyl-L-methionine</name>
        <dbReference type="ChEBI" id="CHEBI:59789"/>
    </ligand>
</feature>
<evidence type="ECO:0000256" key="8">
    <source>
        <dbReference type="ARBA" id="ARBA00060767"/>
    </source>
</evidence>
<evidence type="ECO:0000256" key="7">
    <source>
        <dbReference type="ARBA" id="ARBA00060552"/>
    </source>
</evidence>
<feature type="binding site" evidence="9">
    <location>
        <position position="157"/>
    </location>
    <ligand>
        <name>substrate</name>
    </ligand>
</feature>
<protein>
    <recommendedName>
        <fullName evidence="9">tRNA (guanine-N(7)-)-methyltransferase</fullName>
        <ecNumber evidence="9">2.1.1.33</ecNumber>
    </recommendedName>
    <alternativeName>
        <fullName evidence="9">tRNA (guanine(46)-N(7))-methyltransferase</fullName>
    </alternativeName>
    <alternativeName>
        <fullName evidence="9">tRNA(m7G46)-methyltransferase</fullName>
    </alternativeName>
</protein>
<evidence type="ECO:0000313" key="11">
    <source>
        <dbReference type="EMBL" id="TXK62549.1"/>
    </source>
</evidence>
<evidence type="ECO:0000256" key="4">
    <source>
        <dbReference type="ARBA" id="ARBA00022679"/>
    </source>
</evidence>
<dbReference type="FunFam" id="3.40.50.150:FF:000035">
    <property type="entry name" value="tRNA (guanine-N(7)-)-methyltransferase"/>
    <property type="match status" value="1"/>
</dbReference>
<comment type="pathway">
    <text evidence="7 9">tRNA modification; N(7)-methylguanine-tRNA biosynthesis.</text>
</comment>
<organism evidence="11 12">
    <name type="scientific">Alkalisalibacterium limincola</name>
    <dbReference type="NCBI Taxonomy" id="2699169"/>
    <lineage>
        <taxon>Bacteria</taxon>
        <taxon>Pseudomonadati</taxon>
        <taxon>Pseudomonadota</taxon>
        <taxon>Gammaproteobacteria</taxon>
        <taxon>Lysobacterales</taxon>
        <taxon>Lysobacteraceae</taxon>
        <taxon>Alkalisalibacterium</taxon>
    </lineage>
</organism>
<dbReference type="EMBL" id="VRTS01000004">
    <property type="protein sequence ID" value="TXK62549.1"/>
    <property type="molecule type" value="Genomic_DNA"/>
</dbReference>
<dbReference type="GO" id="GO:0008176">
    <property type="term" value="F:tRNA (guanine(46)-N7)-methyltransferase activity"/>
    <property type="evidence" value="ECO:0007669"/>
    <property type="project" value="UniProtKB-UniRule"/>
</dbReference>
<evidence type="ECO:0000256" key="3">
    <source>
        <dbReference type="ARBA" id="ARBA00022603"/>
    </source>
</evidence>
<dbReference type="PANTHER" id="PTHR23417">
    <property type="entry name" value="3-DEOXY-D-MANNO-OCTULOSONIC-ACID TRANSFERASE/TRNA GUANINE-N 7 - -METHYLTRANSFERASE"/>
    <property type="match status" value="1"/>
</dbReference>
<feature type="binding site" evidence="9">
    <location>
        <begin position="226"/>
        <end position="229"/>
    </location>
    <ligand>
        <name>substrate</name>
    </ligand>
</feature>
<sequence length="247" mass="28215">MSEKQPPTPPTPADAQRRPFTGEPGRRQVRSFVLREGRLTPAQKRAFDQHWSRYGLDYQGTVRDLDAVFARRAERVLEIGFGNGEALRFAAGNEAHRDLIGVEVHRPGVGRLLNALADDAREHVRLYCHDAVEVLRDEIAPGALDEVRIFFPDPWHKKRHHKRRLVQPAFVGLVVSRLKPGGLLHLATDWEGYAEHMFDVLEAEPALRNTLGPRTAAERPSWRPQTHFEQRGVRLGHGVWDLLYERT</sequence>
<comment type="function">
    <text evidence="2 9">Catalyzes the formation of N(7)-methylguanine at position 46 (m7G46) in tRNA.</text>
</comment>
<feature type="binding site" evidence="9">
    <location>
        <position position="78"/>
    </location>
    <ligand>
        <name>S-adenosyl-L-methionine</name>
        <dbReference type="ChEBI" id="CHEBI:59789"/>
    </ligand>
</feature>
<dbReference type="PANTHER" id="PTHR23417:SF14">
    <property type="entry name" value="PENTACOTRIPEPTIDE-REPEAT REGION OF PRORP DOMAIN-CONTAINING PROTEIN"/>
    <property type="match status" value="1"/>
</dbReference>
<feature type="compositionally biased region" description="Pro residues" evidence="10">
    <location>
        <begin position="1"/>
        <end position="12"/>
    </location>
</feature>
<name>A0A5C8KQX3_9GAMM</name>
<dbReference type="RefSeq" id="WP_147891472.1">
    <property type="nucleotide sequence ID" value="NZ_VRTS01000004.1"/>
</dbReference>
<evidence type="ECO:0000256" key="9">
    <source>
        <dbReference type="HAMAP-Rule" id="MF_01057"/>
    </source>
</evidence>
<keyword evidence="4 9" id="KW-0808">Transferase</keyword>
<dbReference type="PROSITE" id="PS51625">
    <property type="entry name" value="SAM_MT_TRMB"/>
    <property type="match status" value="1"/>
</dbReference>
<dbReference type="OrthoDB" id="9802090at2"/>
<keyword evidence="3 9" id="KW-0489">Methyltransferase</keyword>
<keyword evidence="12" id="KW-1185">Reference proteome</keyword>
<dbReference type="InterPro" id="IPR029063">
    <property type="entry name" value="SAM-dependent_MTases_sf"/>
</dbReference>
<comment type="caution">
    <text evidence="9">Lacks conserved residue(s) required for the propagation of feature annotation.</text>
</comment>
<keyword evidence="6 9" id="KW-0819">tRNA processing</keyword>
<feature type="region of interest" description="Disordered" evidence="10">
    <location>
        <begin position="1"/>
        <end position="27"/>
    </location>
</feature>
<reference evidence="11 12" key="1">
    <citation type="submission" date="2019-08" db="EMBL/GenBank/DDBJ databases">
        <authorList>
            <person name="Karlyshev A.V."/>
        </authorList>
    </citation>
    <scope>NUCLEOTIDE SEQUENCE [LARGE SCALE GENOMIC DNA]</scope>
    <source>
        <strain evidence="11 12">Alg18-2.2</strain>
    </source>
</reference>
<dbReference type="AlphaFoldDB" id="A0A5C8KQX3"/>
<feature type="binding site" evidence="9">
    <location>
        <position position="189"/>
    </location>
    <ligand>
        <name>substrate</name>
    </ligand>
</feature>
<dbReference type="SUPFAM" id="SSF53335">
    <property type="entry name" value="S-adenosyl-L-methionine-dependent methyltransferases"/>
    <property type="match status" value="1"/>
</dbReference>
<dbReference type="InterPro" id="IPR055361">
    <property type="entry name" value="tRNA_methyltr_TrmB_bact"/>
</dbReference>
<feature type="binding site" evidence="9">
    <location>
        <position position="130"/>
    </location>
    <ligand>
        <name>S-adenosyl-L-methionine</name>
        <dbReference type="ChEBI" id="CHEBI:59789"/>
    </ligand>
</feature>